<dbReference type="Pfam" id="PF01447">
    <property type="entry name" value="Peptidase_M4"/>
    <property type="match status" value="1"/>
</dbReference>
<dbReference type="Pfam" id="PF02868">
    <property type="entry name" value="Peptidase_M4_C"/>
    <property type="match status" value="1"/>
</dbReference>
<feature type="signal peptide" evidence="9">
    <location>
        <begin position="1"/>
        <end position="22"/>
    </location>
</feature>
<evidence type="ECO:0000313" key="11">
    <source>
        <dbReference type="EMBL" id="SMD15922.1"/>
    </source>
</evidence>
<gene>
    <name evidence="11" type="ORF">SAMN05661093_05358</name>
</gene>
<dbReference type="InterPro" id="IPR011096">
    <property type="entry name" value="FTP_domain"/>
</dbReference>
<dbReference type="InterPro" id="IPR050728">
    <property type="entry name" value="Zinc_Metalloprotease_M4"/>
</dbReference>
<dbReference type="Proteomes" id="UP000192674">
    <property type="component" value="Unassembled WGS sequence"/>
</dbReference>
<protein>
    <submittedName>
        <fullName evidence="11">Zn-dependent metalloprotease</fullName>
    </submittedName>
</protein>
<dbReference type="AlphaFoldDB" id="A0A1Y5XU16"/>
<evidence type="ECO:0000256" key="3">
    <source>
        <dbReference type="ARBA" id="ARBA00022723"/>
    </source>
</evidence>
<dbReference type="InterPro" id="IPR002884">
    <property type="entry name" value="P_dom"/>
</dbReference>
<proteinExistence type="inferred from homology"/>
<dbReference type="GO" id="GO:0046872">
    <property type="term" value="F:metal ion binding"/>
    <property type="evidence" value="ECO:0007669"/>
    <property type="project" value="UniProtKB-KW"/>
</dbReference>
<keyword evidence="4 9" id="KW-0732">Signal</keyword>
<evidence type="ECO:0000256" key="8">
    <source>
        <dbReference type="PIRSR" id="PIRSR623612-1"/>
    </source>
</evidence>
<dbReference type="InterPro" id="IPR023612">
    <property type="entry name" value="Peptidase_M4"/>
</dbReference>
<evidence type="ECO:0000259" key="10">
    <source>
        <dbReference type="PROSITE" id="PS51829"/>
    </source>
</evidence>
<dbReference type="SUPFAM" id="SSF55486">
    <property type="entry name" value="Metalloproteases ('zincins'), catalytic domain"/>
    <property type="match status" value="1"/>
</dbReference>
<dbReference type="OrthoDB" id="345880at2"/>
<dbReference type="PANTHER" id="PTHR33794:SF1">
    <property type="entry name" value="BACILLOLYSIN"/>
    <property type="match status" value="1"/>
</dbReference>
<dbReference type="GO" id="GO:0006508">
    <property type="term" value="P:proteolysis"/>
    <property type="evidence" value="ECO:0007669"/>
    <property type="project" value="UniProtKB-KW"/>
</dbReference>
<evidence type="ECO:0000256" key="1">
    <source>
        <dbReference type="ARBA" id="ARBA00009388"/>
    </source>
</evidence>
<feature type="domain" description="P/Homo B" evidence="10">
    <location>
        <begin position="613"/>
        <end position="731"/>
    </location>
</feature>
<dbReference type="InterPro" id="IPR001570">
    <property type="entry name" value="Peptidase_M4_C_domain"/>
</dbReference>
<name>A0A1Y5XU16_KIBAR</name>
<evidence type="ECO:0000256" key="7">
    <source>
        <dbReference type="ARBA" id="ARBA00023049"/>
    </source>
</evidence>
<keyword evidence="12" id="KW-1185">Reference proteome</keyword>
<keyword evidence="3" id="KW-0479">Metal-binding</keyword>
<reference evidence="11 12" key="1">
    <citation type="submission" date="2017-04" db="EMBL/GenBank/DDBJ databases">
        <authorList>
            <person name="Afonso C.L."/>
            <person name="Miller P.J."/>
            <person name="Scott M.A."/>
            <person name="Spackman E."/>
            <person name="Goraichik I."/>
            <person name="Dimitrov K.M."/>
            <person name="Suarez D.L."/>
            <person name="Swayne D.E."/>
        </authorList>
    </citation>
    <scope>NUCLEOTIDE SEQUENCE [LARGE SCALE GENOMIC DNA]</scope>
    <source>
        <strain evidence="11 12">DSM 43828</strain>
    </source>
</reference>
<dbReference type="Gene3D" id="3.10.170.10">
    <property type="match status" value="1"/>
</dbReference>
<feature type="active site" evidence="8">
    <location>
        <position position="322"/>
    </location>
</feature>
<dbReference type="InterPro" id="IPR008979">
    <property type="entry name" value="Galactose-bd-like_sf"/>
</dbReference>
<dbReference type="Gene3D" id="1.10.390.10">
    <property type="entry name" value="Neutral Protease Domain 2"/>
    <property type="match status" value="1"/>
</dbReference>
<comment type="similarity">
    <text evidence="1">Belongs to the peptidase M4 family.</text>
</comment>
<evidence type="ECO:0000256" key="6">
    <source>
        <dbReference type="ARBA" id="ARBA00022833"/>
    </source>
</evidence>
<keyword evidence="6" id="KW-0862">Zinc</keyword>
<keyword evidence="2 11" id="KW-0645">Protease</keyword>
<evidence type="ECO:0000256" key="4">
    <source>
        <dbReference type="ARBA" id="ARBA00022729"/>
    </source>
</evidence>
<dbReference type="GO" id="GO:0004252">
    <property type="term" value="F:serine-type endopeptidase activity"/>
    <property type="evidence" value="ECO:0007669"/>
    <property type="project" value="InterPro"/>
</dbReference>
<feature type="active site" description="Proton donor" evidence="8">
    <location>
        <position position="409"/>
    </location>
</feature>
<dbReference type="CDD" id="cd09597">
    <property type="entry name" value="M4_TLP"/>
    <property type="match status" value="1"/>
</dbReference>
<dbReference type="PANTHER" id="PTHR33794">
    <property type="entry name" value="BACILLOLYSIN"/>
    <property type="match status" value="1"/>
</dbReference>
<evidence type="ECO:0000256" key="5">
    <source>
        <dbReference type="ARBA" id="ARBA00022801"/>
    </source>
</evidence>
<dbReference type="GO" id="GO:0004222">
    <property type="term" value="F:metalloendopeptidase activity"/>
    <property type="evidence" value="ECO:0007669"/>
    <property type="project" value="InterPro"/>
</dbReference>
<dbReference type="Gene3D" id="3.10.450.40">
    <property type="match status" value="1"/>
</dbReference>
<dbReference type="Pfam" id="PF01483">
    <property type="entry name" value="P_proprotein"/>
    <property type="match status" value="1"/>
</dbReference>
<evidence type="ECO:0000256" key="9">
    <source>
        <dbReference type="SAM" id="SignalP"/>
    </source>
</evidence>
<dbReference type="PRINTS" id="PR00730">
    <property type="entry name" value="THERMOLYSIN"/>
</dbReference>
<keyword evidence="5" id="KW-0378">Hydrolase</keyword>
<evidence type="ECO:0000313" key="12">
    <source>
        <dbReference type="Proteomes" id="UP000192674"/>
    </source>
</evidence>
<dbReference type="InterPro" id="IPR013856">
    <property type="entry name" value="Peptidase_M4_domain"/>
</dbReference>
<accession>A0A1Y5XU16</accession>
<feature type="chain" id="PRO_5012034511" evidence="9">
    <location>
        <begin position="23"/>
        <end position="731"/>
    </location>
</feature>
<sequence length="731" mass="75107">MRRTRGILAIAALTLAIPVAQAQASAPQVAADPLARATTAADQAAILGLDELARGADEAFTRVSTTHGGAGIYYSAYERSYRGLKVVGGDAVVVTDDQGRVRDTTAATTTPLAVDTTAKIDAATAANTARTKVSTVKSVEAPKLIVLAGAAPKLAYEVVVSGNNGVIPSNMHVFVDATDGSVIESYDDVKAGTGDSHYVGDVQITTSQSGSTFAMRDTTRPGLECGLDSNKVVFTGPDDNWGNGSGTDMETACVDAMYGAQKEWDMLRDWLGRNGIDGNGKTFPAYVGLPAVNAFWTGSYTQYGRSQDSQRQVVSMDVVGHEFGHGIFQFTPGGSGGGGTEKGGMNESTGDIFGALTEAYANNAEDPADFEVGEEVNLAGSGPIRYMYQPNKISGHPNCWSTSLPGSVHAAAGPQNHWFYLLSEGSNPGGGKPASPTCDGSTVTGIGIQKAGKIFYNGLLQKTTTWNHGAARKATLQAAVNLFPGSCTEYNATKAAWNAISVPAQTGEATCAPQGGNDFSISLTPASGTVQPGGSATTTVGTQTIRGNAQNITFAASGLPAGATATFNPASVQSGASSTLTIATTASTPAGTYQVTVTGDGADVDHTTQFTLTVGTTGTRIFTNGTDFPIADLATVSSPVTSTATGSATSPVKLSVTISHTCAYDLQITLTSPSGRSYNVKAAGSGGCGQFGTKTYDVPVTSENASGTWTLVVADRYRADTGTLDTWTITV</sequence>
<dbReference type="RefSeq" id="WP_084429693.1">
    <property type="nucleotide sequence ID" value="NZ_FWXV01000004.1"/>
</dbReference>
<dbReference type="EMBL" id="FWXV01000004">
    <property type="protein sequence ID" value="SMD15922.1"/>
    <property type="molecule type" value="Genomic_DNA"/>
</dbReference>
<dbReference type="PROSITE" id="PS51829">
    <property type="entry name" value="P_HOMO_B"/>
    <property type="match status" value="1"/>
</dbReference>
<organism evidence="11 12">
    <name type="scientific">Kibdelosporangium aridum</name>
    <dbReference type="NCBI Taxonomy" id="2030"/>
    <lineage>
        <taxon>Bacteria</taxon>
        <taxon>Bacillati</taxon>
        <taxon>Actinomycetota</taxon>
        <taxon>Actinomycetes</taxon>
        <taxon>Pseudonocardiales</taxon>
        <taxon>Pseudonocardiaceae</taxon>
        <taxon>Kibdelosporangium</taxon>
    </lineage>
</organism>
<dbReference type="SUPFAM" id="SSF49785">
    <property type="entry name" value="Galactose-binding domain-like"/>
    <property type="match status" value="1"/>
</dbReference>
<dbReference type="InterPro" id="IPR027268">
    <property type="entry name" value="Peptidase_M4/M1_CTD_sf"/>
</dbReference>
<dbReference type="Pfam" id="PF07504">
    <property type="entry name" value="FTP"/>
    <property type="match status" value="1"/>
</dbReference>
<evidence type="ECO:0000256" key="2">
    <source>
        <dbReference type="ARBA" id="ARBA00022670"/>
    </source>
</evidence>
<keyword evidence="7 11" id="KW-0482">Metalloprotease</keyword>
<dbReference type="Gene3D" id="2.60.120.260">
    <property type="entry name" value="Galactose-binding domain-like"/>
    <property type="match status" value="1"/>
</dbReference>